<comment type="caution">
    <text evidence="2">The sequence shown here is derived from an EMBL/GenBank/DDBJ whole genome shotgun (WGS) entry which is preliminary data.</text>
</comment>
<gene>
    <name evidence="2" type="ORF">C9374_013870</name>
</gene>
<name>A0AA88GYC6_NAELO</name>
<keyword evidence="3" id="KW-1185">Reference proteome</keyword>
<dbReference type="AlphaFoldDB" id="A0AA88GYC6"/>
<dbReference type="GeneID" id="68106323"/>
<feature type="compositionally biased region" description="Polar residues" evidence="1">
    <location>
        <begin position="80"/>
        <end position="92"/>
    </location>
</feature>
<reference evidence="2 3" key="1">
    <citation type="journal article" date="2018" name="BMC Genomics">
        <title>The genome of Naegleria lovaniensis, the basis for a comparative approach to unravel pathogenicity factors of the human pathogenic amoeba N. fowleri.</title>
        <authorList>
            <person name="Liechti N."/>
            <person name="Schurch N."/>
            <person name="Bruggmann R."/>
            <person name="Wittwer M."/>
        </authorList>
    </citation>
    <scope>NUCLEOTIDE SEQUENCE [LARGE SCALE GENOMIC DNA]</scope>
    <source>
        <strain evidence="2 3">ATCC 30569</strain>
    </source>
</reference>
<organism evidence="2 3">
    <name type="scientific">Naegleria lovaniensis</name>
    <name type="common">Amoeba</name>
    <dbReference type="NCBI Taxonomy" id="51637"/>
    <lineage>
        <taxon>Eukaryota</taxon>
        <taxon>Discoba</taxon>
        <taxon>Heterolobosea</taxon>
        <taxon>Tetramitia</taxon>
        <taxon>Eutetramitia</taxon>
        <taxon>Vahlkampfiidae</taxon>
        <taxon>Naegleria</taxon>
    </lineage>
</organism>
<accession>A0AA88GYC6</accession>
<dbReference type="EMBL" id="PYSW02000007">
    <property type="protein sequence ID" value="KAG2389310.1"/>
    <property type="molecule type" value="Genomic_DNA"/>
</dbReference>
<evidence type="ECO:0000313" key="2">
    <source>
        <dbReference type="EMBL" id="KAG2389310.1"/>
    </source>
</evidence>
<dbReference type="RefSeq" id="XP_044553302.1">
    <property type="nucleotide sequence ID" value="XM_044689794.1"/>
</dbReference>
<protein>
    <submittedName>
        <fullName evidence="2">Uncharacterized protein</fullName>
    </submittedName>
</protein>
<dbReference type="Proteomes" id="UP000816034">
    <property type="component" value="Unassembled WGS sequence"/>
</dbReference>
<feature type="region of interest" description="Disordered" evidence="1">
    <location>
        <begin position="34"/>
        <end position="113"/>
    </location>
</feature>
<proteinExistence type="predicted"/>
<feature type="compositionally biased region" description="Basic and acidic residues" evidence="1">
    <location>
        <begin position="55"/>
        <end position="75"/>
    </location>
</feature>
<evidence type="ECO:0000313" key="3">
    <source>
        <dbReference type="Proteomes" id="UP000816034"/>
    </source>
</evidence>
<evidence type="ECO:0000256" key="1">
    <source>
        <dbReference type="SAM" id="MobiDB-lite"/>
    </source>
</evidence>
<sequence>MNENDEARNQRIASELNMKALHRLVYKYNSNYSMNRKQQSNDDDHHQLSTSTEEQNFHHRKEETKDDHPQQETDIHGSLPTITTTSQPSMNIHHSTASSSPEEETTTNHTSIPSSSSTLFHSVHWLCQVLSEQVFTQRVMKVLKSLSIGSVLGFVVLNMLEWCFSYRSNRVHHHSLNTSRRGINIQSSSPFQQLEQLREHSLYKSPQSSLHHSDPMPRSQKGRFYLHELSTSMDDEQPLSSSRDSVVGNLTSPNSEGPLFVPLARIEKFQQLQREHKMAPDTRRQQQVELDQDLQNNALYGQMVQLESYRKSTIFGE</sequence>